<reference evidence="3 4" key="1">
    <citation type="submission" date="2016-01" db="EMBL/GenBank/DDBJ databases">
        <title>Draft genome sequences of Microbacterium laevaniformans LCDC 91-0039 and the type strain of Microbacterium hominis LCDC 84-209.</title>
        <authorList>
            <person name="Bernier A.-M."/>
            <person name="Bernard K."/>
        </authorList>
    </citation>
    <scope>NUCLEOTIDE SEQUENCE [LARGE SCALE GENOMIC DNA]</scope>
    <source>
        <strain evidence="3 4">LCDC 91-0039</strain>
    </source>
</reference>
<keyword evidence="1" id="KW-0560">Oxidoreductase</keyword>
<evidence type="ECO:0000313" key="3">
    <source>
        <dbReference type="EMBL" id="KXZ57163.1"/>
    </source>
</evidence>
<dbReference type="GO" id="GO:0004497">
    <property type="term" value="F:monooxygenase activity"/>
    <property type="evidence" value="ECO:0007669"/>
    <property type="project" value="UniProtKB-KW"/>
</dbReference>
<evidence type="ECO:0000313" key="4">
    <source>
        <dbReference type="Proteomes" id="UP000075357"/>
    </source>
</evidence>
<dbReference type="PATRIC" id="fig|36807.3.peg.2980"/>
<comment type="caution">
    <text evidence="3">The sequence shown here is derived from an EMBL/GenBank/DDBJ whole genome shotgun (WGS) entry which is preliminary data.</text>
</comment>
<proteinExistence type="predicted"/>
<dbReference type="SUPFAM" id="SSF52833">
    <property type="entry name" value="Thioredoxin-like"/>
    <property type="match status" value="1"/>
</dbReference>
<dbReference type="Gene3D" id="3.40.30.20">
    <property type="match status" value="1"/>
</dbReference>
<sequence>MSVGVALGVVVLRHPSRREGLRPAGQERHIGADENEDGVVVVVRPDQYVAAVLPLEATDELTDFFSRWMLPVG</sequence>
<gene>
    <name evidence="3" type="ORF">Mlaev_02923</name>
</gene>
<dbReference type="STRING" id="36807.Mlaev_02923"/>
<evidence type="ECO:0000259" key="2">
    <source>
        <dbReference type="Pfam" id="PF07976"/>
    </source>
</evidence>
<dbReference type="InterPro" id="IPR036249">
    <property type="entry name" value="Thioredoxin-like_sf"/>
</dbReference>
<dbReference type="AlphaFoldDB" id="A0A150H531"/>
<protein>
    <submittedName>
        <fullName evidence="3">Phenol 2-monooxygenase</fullName>
    </submittedName>
</protein>
<dbReference type="Proteomes" id="UP000075357">
    <property type="component" value="Unassembled WGS sequence"/>
</dbReference>
<dbReference type="EMBL" id="LRAD01000059">
    <property type="protein sequence ID" value="KXZ57163.1"/>
    <property type="molecule type" value="Genomic_DNA"/>
</dbReference>
<evidence type="ECO:0000256" key="1">
    <source>
        <dbReference type="ARBA" id="ARBA00023002"/>
    </source>
</evidence>
<dbReference type="InterPro" id="IPR012941">
    <property type="entry name" value="Phe_hydrox_C_dim_dom"/>
</dbReference>
<organism evidence="3 4">
    <name type="scientific">Microbacterium laevaniformans</name>
    <dbReference type="NCBI Taxonomy" id="36807"/>
    <lineage>
        <taxon>Bacteria</taxon>
        <taxon>Bacillati</taxon>
        <taxon>Actinomycetota</taxon>
        <taxon>Actinomycetes</taxon>
        <taxon>Micrococcales</taxon>
        <taxon>Microbacteriaceae</taxon>
        <taxon>Microbacterium</taxon>
    </lineage>
</organism>
<feature type="domain" description="Phenol hydroxylase-like C-terminal dimerisation" evidence="2">
    <location>
        <begin position="35"/>
        <end position="71"/>
    </location>
</feature>
<keyword evidence="3" id="KW-0503">Monooxygenase</keyword>
<accession>A0A150H531</accession>
<name>A0A150H531_9MICO</name>
<keyword evidence="4" id="KW-1185">Reference proteome</keyword>
<dbReference type="InterPro" id="IPR038220">
    <property type="entry name" value="PHOX_C_sf"/>
</dbReference>
<dbReference type="Pfam" id="PF07976">
    <property type="entry name" value="Phe_hydrox_dim"/>
    <property type="match status" value="1"/>
</dbReference>